<name>A0A9P6CY79_9AGAR</name>
<evidence type="ECO:0000313" key="1">
    <source>
        <dbReference type="EMBL" id="KAF9484956.1"/>
    </source>
</evidence>
<gene>
    <name evidence="1" type="ORF">BDN70DRAFT_28130</name>
</gene>
<protein>
    <submittedName>
        <fullName evidence="1">Uncharacterized protein</fullName>
    </submittedName>
</protein>
<dbReference type="EMBL" id="MU155139">
    <property type="protein sequence ID" value="KAF9484956.1"/>
    <property type="molecule type" value="Genomic_DNA"/>
</dbReference>
<dbReference type="AlphaFoldDB" id="A0A9P6CY79"/>
<evidence type="ECO:0000313" key="2">
    <source>
        <dbReference type="Proteomes" id="UP000807469"/>
    </source>
</evidence>
<organism evidence="1 2">
    <name type="scientific">Pholiota conissans</name>
    <dbReference type="NCBI Taxonomy" id="109636"/>
    <lineage>
        <taxon>Eukaryota</taxon>
        <taxon>Fungi</taxon>
        <taxon>Dikarya</taxon>
        <taxon>Basidiomycota</taxon>
        <taxon>Agaricomycotina</taxon>
        <taxon>Agaricomycetes</taxon>
        <taxon>Agaricomycetidae</taxon>
        <taxon>Agaricales</taxon>
        <taxon>Agaricineae</taxon>
        <taxon>Strophariaceae</taxon>
        <taxon>Pholiota</taxon>
    </lineage>
</organism>
<reference evidence="1" key="1">
    <citation type="submission" date="2020-11" db="EMBL/GenBank/DDBJ databases">
        <authorList>
            <consortium name="DOE Joint Genome Institute"/>
            <person name="Ahrendt S."/>
            <person name="Riley R."/>
            <person name="Andreopoulos W."/>
            <person name="Labutti K."/>
            <person name="Pangilinan J."/>
            <person name="Ruiz-Duenas F.J."/>
            <person name="Barrasa J.M."/>
            <person name="Sanchez-Garcia M."/>
            <person name="Camarero S."/>
            <person name="Miyauchi S."/>
            <person name="Serrano A."/>
            <person name="Linde D."/>
            <person name="Babiker R."/>
            <person name="Drula E."/>
            <person name="Ayuso-Fernandez I."/>
            <person name="Pacheco R."/>
            <person name="Padilla G."/>
            <person name="Ferreira P."/>
            <person name="Barriuso J."/>
            <person name="Kellner H."/>
            <person name="Castanera R."/>
            <person name="Alfaro M."/>
            <person name="Ramirez L."/>
            <person name="Pisabarro A.G."/>
            <person name="Kuo A."/>
            <person name="Tritt A."/>
            <person name="Lipzen A."/>
            <person name="He G."/>
            <person name="Yan M."/>
            <person name="Ng V."/>
            <person name="Cullen D."/>
            <person name="Martin F."/>
            <person name="Rosso M.-N."/>
            <person name="Henrissat B."/>
            <person name="Hibbett D."/>
            <person name="Martinez A.T."/>
            <person name="Grigoriev I.V."/>
        </authorList>
    </citation>
    <scope>NUCLEOTIDE SEQUENCE</scope>
    <source>
        <strain evidence="1">CIRM-BRFM 674</strain>
    </source>
</reference>
<dbReference type="Proteomes" id="UP000807469">
    <property type="component" value="Unassembled WGS sequence"/>
</dbReference>
<accession>A0A9P6CY79</accession>
<sequence length="156" mass="17819">MIYRMETTSGTTRTKTGHGTWSAFEDGGNRHDIDASSYDYIFAAAALPSPVLLTHPHHDQHQHDHQRASFDAQKCSAFTLYHDQYHQHHHLPSGLDFSFLLYLSHPIHDSTIRSSVHFFLSRKPIFCIVFSLSCTHNPPCPTSIYSLAVLSYFKLF</sequence>
<comment type="caution">
    <text evidence="1">The sequence shown here is derived from an EMBL/GenBank/DDBJ whole genome shotgun (WGS) entry which is preliminary data.</text>
</comment>
<keyword evidence="2" id="KW-1185">Reference proteome</keyword>
<proteinExistence type="predicted"/>